<evidence type="ECO:0000313" key="2">
    <source>
        <dbReference type="EMBL" id="PSH58405.1"/>
    </source>
</evidence>
<evidence type="ECO:0000313" key="3">
    <source>
        <dbReference type="Proteomes" id="UP000241158"/>
    </source>
</evidence>
<reference evidence="3" key="1">
    <citation type="submission" date="2017-11" db="EMBL/GenBank/DDBJ databases">
        <authorList>
            <person name="Kuznetsova I."/>
            <person name="Sazanova A."/>
            <person name="Chirak E."/>
            <person name="Safronova V."/>
            <person name="Willems A."/>
        </authorList>
    </citation>
    <scope>NUCLEOTIDE SEQUENCE [LARGE SCALE GENOMIC DNA]</scope>
    <source>
        <strain evidence="3">PEPV15</strain>
    </source>
</reference>
<evidence type="ECO:0000256" key="1">
    <source>
        <dbReference type="SAM" id="MobiDB-lite"/>
    </source>
</evidence>
<sequence>MRGPLEDATPGSHLLKVRAVEVAGFPQGACRSARDELGPQNPDERSYFQRSGKIKNKNNGLADKTTFQSRKSEISPKVVAKGPIALRYWINLRFLPDDDILPLLPANV</sequence>
<dbReference type="Proteomes" id="UP000241158">
    <property type="component" value="Unassembled WGS sequence"/>
</dbReference>
<gene>
    <name evidence="2" type="ORF">CU100_12425</name>
</gene>
<dbReference type="EMBL" id="PGGN01000002">
    <property type="protein sequence ID" value="PSH58405.1"/>
    <property type="molecule type" value="Genomic_DNA"/>
</dbReference>
<organism evidence="2 3">
    <name type="scientific">Phyllobacterium endophyticum</name>
    <dbReference type="NCBI Taxonomy" id="1149773"/>
    <lineage>
        <taxon>Bacteria</taxon>
        <taxon>Pseudomonadati</taxon>
        <taxon>Pseudomonadota</taxon>
        <taxon>Alphaproteobacteria</taxon>
        <taxon>Hyphomicrobiales</taxon>
        <taxon>Phyllobacteriaceae</taxon>
        <taxon>Phyllobacterium</taxon>
    </lineage>
</organism>
<protein>
    <submittedName>
        <fullName evidence="2">Uncharacterized protein</fullName>
    </submittedName>
</protein>
<name>A0A2P7AW05_9HYPH</name>
<keyword evidence="3" id="KW-1185">Reference proteome</keyword>
<accession>A0A2P7AW05</accession>
<proteinExistence type="predicted"/>
<comment type="caution">
    <text evidence="2">The sequence shown here is derived from an EMBL/GenBank/DDBJ whole genome shotgun (WGS) entry which is preliminary data.</text>
</comment>
<feature type="compositionally biased region" description="Basic and acidic residues" evidence="1">
    <location>
        <begin position="32"/>
        <end position="47"/>
    </location>
</feature>
<feature type="region of interest" description="Disordered" evidence="1">
    <location>
        <begin position="31"/>
        <end position="68"/>
    </location>
</feature>
<dbReference type="AlphaFoldDB" id="A0A2P7AW05"/>